<reference evidence="1" key="1">
    <citation type="submission" date="2022-04" db="EMBL/GenBank/DDBJ databases">
        <title>Jade perch genome.</title>
        <authorList>
            <person name="Chao B."/>
        </authorList>
    </citation>
    <scope>NUCLEOTIDE SEQUENCE</scope>
    <source>
        <strain evidence="1">CB-2022</strain>
    </source>
</reference>
<organism evidence="1 2">
    <name type="scientific">Scortum barcoo</name>
    <name type="common">barcoo grunter</name>
    <dbReference type="NCBI Taxonomy" id="214431"/>
    <lineage>
        <taxon>Eukaryota</taxon>
        <taxon>Metazoa</taxon>
        <taxon>Chordata</taxon>
        <taxon>Craniata</taxon>
        <taxon>Vertebrata</taxon>
        <taxon>Euteleostomi</taxon>
        <taxon>Actinopterygii</taxon>
        <taxon>Neopterygii</taxon>
        <taxon>Teleostei</taxon>
        <taxon>Neoteleostei</taxon>
        <taxon>Acanthomorphata</taxon>
        <taxon>Eupercaria</taxon>
        <taxon>Centrarchiformes</taxon>
        <taxon>Terapontoidei</taxon>
        <taxon>Terapontidae</taxon>
        <taxon>Scortum</taxon>
    </lineage>
</organism>
<evidence type="ECO:0000313" key="1">
    <source>
        <dbReference type="EMBL" id="KAI3367982.1"/>
    </source>
</evidence>
<keyword evidence="2" id="KW-1185">Reference proteome</keyword>
<protein>
    <submittedName>
        <fullName evidence="1">Uncharacterized protein</fullName>
    </submittedName>
</protein>
<gene>
    <name evidence="1" type="ORF">L3Q82_026807</name>
</gene>
<proteinExistence type="predicted"/>
<dbReference type="Proteomes" id="UP000831701">
    <property type="component" value="Chromosome 9"/>
</dbReference>
<accession>A0ACB8WJI8</accession>
<feature type="non-terminal residue" evidence="1">
    <location>
        <position position="1"/>
    </location>
</feature>
<name>A0ACB8WJI8_9TELE</name>
<dbReference type="EMBL" id="CM041539">
    <property type="protein sequence ID" value="KAI3367982.1"/>
    <property type="molecule type" value="Genomic_DNA"/>
</dbReference>
<sequence length="836" mass="91186">KMDSGEAPAQRPVTLDITVEDVTMETSAPDPPEPTTTSSQIPSNNVVPQEDSIDLGGEFATPQEDSSATPSESLLDKLNDQMMESVMISDSPNNSEEDDVAAIDSFLEGGEEEEEGSVRETSGDKEDSEIGQNTTEIKVPVEEQEKGGSQEEAKEDTKEQTDTQEQITTCVSPQDNIQSPPDVKSEEPVSQETKEASPKDEVVPVCTIFSQGTQPKSLVPDGFQPTLIKSPSFSMGSGGGTTEAVTPSKLSAPFVCQPSPSLSKFFTDNGQANPASDFFDSFTVPSSFISVSNPNAEIPPGHSAAPVAPTPERQLSSTSSSISTPGGPLDSGAPTPSSVFGPAPTESTTKPQSLPPQTVPAPTQAPAPASQPQPFNQLQAVFSGSDDSFATALSLSEVDRRHDAWLPSEETRKVLISVATQQYSPAYVENNRLTMPGLKFDNLQGDAVKDLMLRFLGEQAAMKRQVLTANSVEQSFTGLKQLISSKNWRAAVDLTGRLLTAHGQGYGKAGQPTSHTTDSLQVRRHSGLCALALLTKLNLFQNAELEFEPFGNLNQPDLYYEYYPTVYPGRRGSMVPFSMRLLHAELPQYLAKPQEALDRLHNLKTVCLAILENLEKGLAEDGSMITLTQENRQVSLKLWRSRLSRVMYSMANCLLLMKDYVLAVETYHSIIQYEPQQRVQLLSGIGRIFLQIGDVKTAERYFQDVEKACQMKGSQPSHTTCVLMNRMAFVYLSQNNYAEAHASFIEVLKIDPKNPVANNNAAVCLLYLGRLKESLGQLEGLVQQDPALYLHESVLFNLTTMYELESSRSTQKKQALLEAVACREGDSFNTQCLKLV</sequence>
<comment type="caution">
    <text evidence="1">The sequence shown here is derived from an EMBL/GenBank/DDBJ whole genome shotgun (WGS) entry which is preliminary data.</text>
</comment>
<evidence type="ECO:0000313" key="2">
    <source>
        <dbReference type="Proteomes" id="UP000831701"/>
    </source>
</evidence>